<evidence type="ECO:0000313" key="5">
    <source>
        <dbReference type="Proteomes" id="UP001310387"/>
    </source>
</evidence>
<evidence type="ECO:0000256" key="1">
    <source>
        <dbReference type="SAM" id="MobiDB-lite"/>
    </source>
</evidence>
<dbReference type="InterPro" id="IPR027051">
    <property type="entry name" value="XdhC_Rossmann_dom"/>
</dbReference>
<reference evidence="4" key="2">
    <citation type="submission" date="2024-02" db="EMBL/GenBank/DDBJ databases">
        <authorList>
            <person name="Prathaban M."/>
            <person name="Mythili R."/>
            <person name="Sharmila Devi N."/>
            <person name="Sobanaa M."/>
            <person name="Prathiviraj R."/>
            <person name="Selvin J."/>
        </authorList>
    </citation>
    <scope>NUCLEOTIDE SEQUENCE</scope>
    <source>
        <strain evidence="4">MP1014</strain>
    </source>
</reference>
<protein>
    <submittedName>
        <fullName evidence="4">XdhC family protein</fullName>
    </submittedName>
</protein>
<dbReference type="RefSeq" id="WP_332902154.1">
    <property type="nucleotide sequence ID" value="NZ_JBAGLP010000118.1"/>
</dbReference>
<dbReference type="InterPro" id="IPR003777">
    <property type="entry name" value="XdhC_CoxI"/>
</dbReference>
<dbReference type="PANTHER" id="PTHR30388">
    <property type="entry name" value="ALDEHYDE OXIDOREDUCTASE MOLYBDENUM COFACTOR ASSEMBLY PROTEIN"/>
    <property type="match status" value="1"/>
</dbReference>
<dbReference type="Pfam" id="PF13478">
    <property type="entry name" value="XdhC_C"/>
    <property type="match status" value="1"/>
</dbReference>
<evidence type="ECO:0000259" key="2">
    <source>
        <dbReference type="Pfam" id="PF02625"/>
    </source>
</evidence>
<sequence>MLELARDLLPLVRSSAPVAVVTVARVASSAPRGVGSAMAVTGDGAVLGSISGGCVESEAVVLAHAAIATGRAQTARFGFDDATAHAAGLACGGQVDVVAQRLEPTDTRTVRALEDAAADRPARLGLVVSGPAAGRTVDVEATVDATAAATLADRASRLLPGAYGGEDLLVVQHAPRARLVLLGAGEHAAALCHVGAAAGFAVTVCDPWETLVTPARFPAATELVTAIPHEYLAGLDEHDTDARTAVCVLTHDERLDVPAIRQALSMPVGFVGAMGARATVTRRAARLRDVGVAEVDLARLHSPLGLDLAGSSPEETALSVLAEIVASRHGGSGRPLRETAGRIHRGPSTAPSCRVTGPDRTALGGTRP</sequence>
<evidence type="ECO:0000313" key="4">
    <source>
        <dbReference type="EMBL" id="MEG3615507.1"/>
    </source>
</evidence>
<dbReference type="Proteomes" id="UP001310387">
    <property type="component" value="Unassembled WGS sequence"/>
</dbReference>
<dbReference type="PANTHER" id="PTHR30388:SF4">
    <property type="entry name" value="MOLYBDENUM COFACTOR INSERTION CHAPERONE PAOD"/>
    <property type="match status" value="1"/>
</dbReference>
<feature type="domain" description="XdhC- CoxI" evidence="2">
    <location>
        <begin position="12"/>
        <end position="78"/>
    </location>
</feature>
<dbReference type="Gene3D" id="3.40.50.720">
    <property type="entry name" value="NAD(P)-binding Rossmann-like Domain"/>
    <property type="match status" value="1"/>
</dbReference>
<proteinExistence type="predicted"/>
<name>A0ABU7Z7M9_9MICO</name>
<reference evidence="4" key="1">
    <citation type="journal article" date="2024" name="Antonie Van Leeuwenhoek">
        <title>Isoptericola haloaureus sp. nov., a dimorphic actinobacterium isolated from mangrove sediments of southeast India, implicating biosaline agricultural significance through nitrogen fixation and salt tolerance genes.</title>
        <authorList>
            <person name="Prathaban M."/>
            <person name="Prathiviraj R."/>
            <person name="Ravichandran M."/>
            <person name="Natarajan S.D."/>
            <person name="Sobanaa M."/>
            <person name="Hari Krishna Kumar S."/>
            <person name="Chandrasekar V."/>
            <person name="Selvin J."/>
        </authorList>
    </citation>
    <scope>NUCLEOTIDE SEQUENCE</scope>
    <source>
        <strain evidence="4">MP1014</strain>
    </source>
</reference>
<keyword evidence="5" id="KW-1185">Reference proteome</keyword>
<dbReference type="EMBL" id="JBAGLP010000118">
    <property type="protein sequence ID" value="MEG3615507.1"/>
    <property type="molecule type" value="Genomic_DNA"/>
</dbReference>
<dbReference type="Pfam" id="PF02625">
    <property type="entry name" value="XdhC_CoxI"/>
    <property type="match status" value="1"/>
</dbReference>
<accession>A0ABU7Z7M9</accession>
<gene>
    <name evidence="4" type="ORF">V5O49_10270</name>
</gene>
<organism evidence="4 5">
    <name type="scientific">Isoptericola haloaureus</name>
    <dbReference type="NCBI Taxonomy" id="1542902"/>
    <lineage>
        <taxon>Bacteria</taxon>
        <taxon>Bacillati</taxon>
        <taxon>Actinomycetota</taxon>
        <taxon>Actinomycetes</taxon>
        <taxon>Micrococcales</taxon>
        <taxon>Promicromonosporaceae</taxon>
        <taxon>Isoptericola</taxon>
    </lineage>
</organism>
<comment type="caution">
    <text evidence="4">The sequence shown here is derived from an EMBL/GenBank/DDBJ whole genome shotgun (WGS) entry which is preliminary data.</text>
</comment>
<feature type="domain" description="XdhC Rossmann" evidence="3">
    <location>
        <begin position="179"/>
        <end position="324"/>
    </location>
</feature>
<feature type="region of interest" description="Disordered" evidence="1">
    <location>
        <begin position="330"/>
        <end position="368"/>
    </location>
</feature>
<dbReference type="InterPro" id="IPR052698">
    <property type="entry name" value="MoCofactor_Util/Proc"/>
</dbReference>
<evidence type="ECO:0000259" key="3">
    <source>
        <dbReference type="Pfam" id="PF13478"/>
    </source>
</evidence>